<evidence type="ECO:0000313" key="6">
    <source>
        <dbReference type="Proteomes" id="UP000256913"/>
    </source>
</evidence>
<dbReference type="InterPro" id="IPR028081">
    <property type="entry name" value="Leu-bd"/>
</dbReference>
<comment type="caution">
    <text evidence="5">The sequence shown here is derived from an EMBL/GenBank/DDBJ whole genome shotgun (WGS) entry which is preliminary data.</text>
</comment>
<dbReference type="InterPro" id="IPR051010">
    <property type="entry name" value="BCAA_transport"/>
</dbReference>
<organism evidence="5 6">
    <name type="scientific">Asanoa ferruginea</name>
    <dbReference type="NCBI Taxonomy" id="53367"/>
    <lineage>
        <taxon>Bacteria</taxon>
        <taxon>Bacillati</taxon>
        <taxon>Actinomycetota</taxon>
        <taxon>Actinomycetes</taxon>
        <taxon>Micromonosporales</taxon>
        <taxon>Micromonosporaceae</taxon>
        <taxon>Asanoa</taxon>
    </lineage>
</organism>
<dbReference type="SUPFAM" id="SSF53822">
    <property type="entry name" value="Periplasmic binding protein-like I"/>
    <property type="match status" value="1"/>
</dbReference>
<dbReference type="PANTHER" id="PTHR30483:SF6">
    <property type="entry name" value="PERIPLASMIC BINDING PROTEIN OF ABC TRANSPORTER FOR NATURAL AMINO ACIDS"/>
    <property type="match status" value="1"/>
</dbReference>
<evidence type="ECO:0000256" key="3">
    <source>
        <dbReference type="SAM" id="SignalP"/>
    </source>
</evidence>
<proteinExistence type="inferred from homology"/>
<dbReference type="Gene3D" id="3.40.50.2300">
    <property type="match status" value="2"/>
</dbReference>
<keyword evidence="2 3" id="KW-0732">Signal</keyword>
<dbReference type="OrthoDB" id="3563031at2"/>
<dbReference type="PROSITE" id="PS51257">
    <property type="entry name" value="PROKAR_LIPOPROTEIN"/>
    <property type="match status" value="1"/>
</dbReference>
<feature type="chain" id="PRO_5038994187" evidence="3">
    <location>
        <begin position="22"/>
        <end position="402"/>
    </location>
</feature>
<dbReference type="Proteomes" id="UP000256913">
    <property type="component" value="Unassembled WGS sequence"/>
</dbReference>
<comment type="similarity">
    <text evidence="1">Belongs to the leucine-binding protein family.</text>
</comment>
<keyword evidence="6" id="KW-1185">Reference proteome</keyword>
<gene>
    <name evidence="5" type="ORF">DFJ67_4354</name>
</gene>
<dbReference type="Pfam" id="PF13458">
    <property type="entry name" value="Peripla_BP_6"/>
    <property type="match status" value="1"/>
</dbReference>
<dbReference type="InterPro" id="IPR028082">
    <property type="entry name" value="Peripla_BP_I"/>
</dbReference>
<evidence type="ECO:0000256" key="2">
    <source>
        <dbReference type="ARBA" id="ARBA00022729"/>
    </source>
</evidence>
<sequence>MTRNRRVLAVVTAAVCATVLAGCGRAAPGADSGPGGGSEPYTVSLFADISGPFAPFVSHGVGGFQTAIAAINDAGGVNGRQIKLNNPIDAQSTPQGAQVAARQAVGQAPVAILVSTASTELASVASVLAGAGTTTLAVPNDDGQAVPPKPYYFSATVSSPVAAKAYANAIEQELGTLSGKNIAIVVNNAATSVAYADGLKKLVEAAGGRVSNYLKNEPTISSFTSQAGQIMQNKPDAMMINDSTTNTAIEVAALHDAGYTGAIFGGTAANDDATLKKTSDEGGDYRGPREWKTPVEGDQVWAAAEKYGHLDSAKAGVYFSKGYMLAYALKAGLEACGTNCDAKALPAAMAKASKVTAPGDLGFGASGFTADNHVLLQALQFFGWDKASGKPAALGQPISMVD</sequence>
<accession>A0A3D9ZMA2</accession>
<reference evidence="5 6" key="1">
    <citation type="submission" date="2018-08" db="EMBL/GenBank/DDBJ databases">
        <title>Sequencing the genomes of 1000 actinobacteria strains.</title>
        <authorList>
            <person name="Klenk H.-P."/>
        </authorList>
    </citation>
    <scope>NUCLEOTIDE SEQUENCE [LARGE SCALE GENOMIC DNA]</scope>
    <source>
        <strain evidence="5 6">DSM 44099</strain>
    </source>
</reference>
<name>A0A3D9ZMA2_9ACTN</name>
<feature type="domain" description="Leucine-binding protein" evidence="4">
    <location>
        <begin position="41"/>
        <end position="386"/>
    </location>
</feature>
<dbReference type="EMBL" id="QUMQ01000001">
    <property type="protein sequence ID" value="REF98337.1"/>
    <property type="molecule type" value="Genomic_DNA"/>
</dbReference>
<dbReference type="AlphaFoldDB" id="A0A3D9ZMA2"/>
<evidence type="ECO:0000313" key="5">
    <source>
        <dbReference type="EMBL" id="REF98337.1"/>
    </source>
</evidence>
<evidence type="ECO:0000259" key="4">
    <source>
        <dbReference type="Pfam" id="PF13458"/>
    </source>
</evidence>
<evidence type="ECO:0000256" key="1">
    <source>
        <dbReference type="ARBA" id="ARBA00010062"/>
    </source>
</evidence>
<dbReference type="PANTHER" id="PTHR30483">
    <property type="entry name" value="LEUCINE-SPECIFIC-BINDING PROTEIN"/>
    <property type="match status" value="1"/>
</dbReference>
<feature type="signal peptide" evidence="3">
    <location>
        <begin position="1"/>
        <end position="21"/>
    </location>
</feature>
<protein>
    <submittedName>
        <fullName evidence="5">ABC-type branched-subunit amino acid transport system substrate-binding protein</fullName>
    </submittedName>
</protein>
<dbReference type="RefSeq" id="WP_116069637.1">
    <property type="nucleotide sequence ID" value="NZ_BONB01000082.1"/>
</dbReference>